<dbReference type="HOGENOM" id="CLU_065464_1_2_0"/>
<evidence type="ECO:0000256" key="3">
    <source>
        <dbReference type="ARBA" id="ARBA00022884"/>
    </source>
</evidence>
<dbReference type="RefSeq" id="WP_006928927.1">
    <property type="nucleotide sequence ID" value="NZ_CM001402.1"/>
</dbReference>
<dbReference type="InterPro" id="IPR020040">
    <property type="entry name" value="Ribosomal_uL6_a/b-dom"/>
</dbReference>
<evidence type="ECO:0000256" key="8">
    <source>
        <dbReference type="RuleBase" id="RU003870"/>
    </source>
</evidence>
<dbReference type="PANTHER" id="PTHR11655:SF14">
    <property type="entry name" value="LARGE RIBOSOMAL SUBUNIT PROTEIN UL6M"/>
    <property type="match status" value="1"/>
</dbReference>
<evidence type="ECO:0000256" key="2">
    <source>
        <dbReference type="ARBA" id="ARBA00022730"/>
    </source>
</evidence>
<dbReference type="AlphaFoldDB" id="H1XVX9"/>
<gene>
    <name evidence="6 10" type="primary">rplF</name>
    <name evidence="10" type="ORF">Cabys_917</name>
    <name evidence="11" type="ORF">Calab_2141</name>
</gene>
<dbReference type="PRINTS" id="PR00059">
    <property type="entry name" value="RIBOSOMALL6"/>
</dbReference>
<keyword evidence="2 6" id="KW-0699">rRNA-binding</keyword>
<dbReference type="PANTHER" id="PTHR11655">
    <property type="entry name" value="60S/50S RIBOSOMAL PROTEIN L6/L9"/>
    <property type="match status" value="1"/>
</dbReference>
<evidence type="ECO:0000259" key="9">
    <source>
        <dbReference type="Pfam" id="PF00347"/>
    </source>
</evidence>
<dbReference type="eggNOG" id="COG0097">
    <property type="taxonomic scope" value="Bacteria"/>
</dbReference>
<evidence type="ECO:0000313" key="10">
    <source>
        <dbReference type="EMBL" id="APF17668.1"/>
    </source>
</evidence>
<keyword evidence="5 6" id="KW-0687">Ribonucleoprotein</keyword>
<organism evidence="11 12">
    <name type="scientific">Caldithrix abyssi DSM 13497</name>
    <dbReference type="NCBI Taxonomy" id="880073"/>
    <lineage>
        <taxon>Bacteria</taxon>
        <taxon>Pseudomonadati</taxon>
        <taxon>Calditrichota</taxon>
        <taxon>Calditrichia</taxon>
        <taxon>Calditrichales</taxon>
        <taxon>Calditrichaceae</taxon>
        <taxon>Caldithrix</taxon>
    </lineage>
</organism>
<dbReference type="FunFam" id="3.90.930.12:FF:000001">
    <property type="entry name" value="50S ribosomal protein L6"/>
    <property type="match status" value="1"/>
</dbReference>
<sequence length="180" mass="19928">MSRIGKLPVPIPEKVTVDLQENNFIVVKGPKGQLQRQLHPKINVEIKDNQVVVTRNDDSKFSRSLHGLTRQLVANMVEGVAKGFTKKLQIIGVGYRAELKGKKLVLTLGYSHPIIFSAPDSITLSTPSQTEILVSGIDKELVGLVAAKIRSFRKPEPYKGKGIRYENEYVRRKAGKAAGK</sequence>
<evidence type="ECO:0000313" key="13">
    <source>
        <dbReference type="Proteomes" id="UP000183868"/>
    </source>
</evidence>
<dbReference type="Pfam" id="PF00347">
    <property type="entry name" value="Ribosomal_L6"/>
    <property type="match status" value="2"/>
</dbReference>
<evidence type="ECO:0000256" key="5">
    <source>
        <dbReference type="ARBA" id="ARBA00023274"/>
    </source>
</evidence>
<dbReference type="InParanoid" id="H1XVX9"/>
<comment type="subunit">
    <text evidence="6">Part of the 50S ribosomal subunit.</text>
</comment>
<dbReference type="InterPro" id="IPR002358">
    <property type="entry name" value="Ribosomal_uL6_CS"/>
</dbReference>
<dbReference type="NCBIfam" id="TIGR03654">
    <property type="entry name" value="L6_bact"/>
    <property type="match status" value="1"/>
</dbReference>
<dbReference type="GO" id="GO:0019843">
    <property type="term" value="F:rRNA binding"/>
    <property type="evidence" value="ECO:0007669"/>
    <property type="project" value="UniProtKB-UniRule"/>
</dbReference>
<dbReference type="InterPro" id="IPR036789">
    <property type="entry name" value="Ribosomal_uL6-like_a/b-dom_sf"/>
</dbReference>
<evidence type="ECO:0000256" key="7">
    <source>
        <dbReference type="RuleBase" id="RU003869"/>
    </source>
</evidence>
<evidence type="ECO:0000256" key="1">
    <source>
        <dbReference type="ARBA" id="ARBA00009356"/>
    </source>
</evidence>
<keyword evidence="12" id="KW-1185">Reference proteome</keyword>
<reference evidence="11 12" key="1">
    <citation type="submission" date="2011-09" db="EMBL/GenBank/DDBJ databases">
        <title>The permanent draft genome of Caldithrix abyssi DSM 13497.</title>
        <authorList>
            <consortium name="US DOE Joint Genome Institute (JGI-PGF)"/>
            <person name="Lucas S."/>
            <person name="Han J."/>
            <person name="Lapidus A."/>
            <person name="Bruce D."/>
            <person name="Goodwin L."/>
            <person name="Pitluck S."/>
            <person name="Peters L."/>
            <person name="Kyrpides N."/>
            <person name="Mavromatis K."/>
            <person name="Ivanova N."/>
            <person name="Mikhailova N."/>
            <person name="Chertkov O."/>
            <person name="Detter J.C."/>
            <person name="Tapia R."/>
            <person name="Han C."/>
            <person name="Land M."/>
            <person name="Hauser L."/>
            <person name="Markowitz V."/>
            <person name="Cheng J.-F."/>
            <person name="Hugenholtz P."/>
            <person name="Woyke T."/>
            <person name="Wu D."/>
            <person name="Spring S."/>
            <person name="Brambilla E."/>
            <person name="Klenk H.-P."/>
            <person name="Eisen J.A."/>
        </authorList>
    </citation>
    <scope>NUCLEOTIDE SEQUENCE [LARGE SCALE GENOMIC DNA]</scope>
    <source>
        <strain evidence="11 12">DSM 13497</strain>
    </source>
</reference>
<protein>
    <recommendedName>
        <fullName evidence="6">Large ribosomal subunit protein uL6</fullName>
    </recommendedName>
</protein>
<dbReference type="FunCoup" id="H1XVX9">
    <property type="interactions" value="641"/>
</dbReference>
<dbReference type="KEGG" id="caby:Cabys_917"/>
<comment type="function">
    <text evidence="6 8">This protein binds to the 23S rRNA, and is important in its secondary structure. It is located near the subunit interface in the base of the L7/L12 stalk, and near the tRNA binding site of the peptidyltransferase center.</text>
</comment>
<dbReference type="EMBL" id="CM001402">
    <property type="protein sequence ID" value="EHO41751.1"/>
    <property type="molecule type" value="Genomic_DNA"/>
</dbReference>
<dbReference type="PROSITE" id="PS00525">
    <property type="entry name" value="RIBOSOMAL_L6_1"/>
    <property type="match status" value="1"/>
</dbReference>
<dbReference type="InterPro" id="IPR019906">
    <property type="entry name" value="Ribosomal_uL6_bac-type"/>
</dbReference>
<feature type="domain" description="Large ribosomal subunit protein uL6 alpha-beta" evidence="9">
    <location>
        <begin position="11"/>
        <end position="83"/>
    </location>
</feature>
<dbReference type="EMBL" id="CP018099">
    <property type="protein sequence ID" value="APF17668.1"/>
    <property type="molecule type" value="Genomic_DNA"/>
</dbReference>
<evidence type="ECO:0000256" key="6">
    <source>
        <dbReference type="HAMAP-Rule" id="MF_01365"/>
    </source>
</evidence>
<dbReference type="STRING" id="880073.Cabys_917"/>
<keyword evidence="4 6" id="KW-0689">Ribosomal protein</keyword>
<name>H1XVX9_CALAY</name>
<dbReference type="Proteomes" id="UP000004671">
    <property type="component" value="Chromosome"/>
</dbReference>
<dbReference type="InterPro" id="IPR000702">
    <property type="entry name" value="Ribosomal_uL6-like"/>
</dbReference>
<evidence type="ECO:0000313" key="12">
    <source>
        <dbReference type="Proteomes" id="UP000004671"/>
    </source>
</evidence>
<dbReference type="SUPFAM" id="SSF56053">
    <property type="entry name" value="Ribosomal protein L6"/>
    <property type="match status" value="2"/>
</dbReference>
<dbReference type="GO" id="GO:0002181">
    <property type="term" value="P:cytoplasmic translation"/>
    <property type="evidence" value="ECO:0007669"/>
    <property type="project" value="TreeGrafter"/>
</dbReference>
<dbReference type="PIRSF" id="PIRSF002162">
    <property type="entry name" value="Ribosomal_L6"/>
    <property type="match status" value="1"/>
</dbReference>
<accession>H1XVX9</accession>
<dbReference type="GO" id="GO:0003735">
    <property type="term" value="F:structural constituent of ribosome"/>
    <property type="evidence" value="ECO:0007669"/>
    <property type="project" value="UniProtKB-UniRule"/>
</dbReference>
<dbReference type="GO" id="GO:0022625">
    <property type="term" value="C:cytosolic large ribosomal subunit"/>
    <property type="evidence" value="ECO:0007669"/>
    <property type="project" value="UniProtKB-UniRule"/>
</dbReference>
<proteinExistence type="inferred from homology"/>
<dbReference type="Gene3D" id="3.90.930.12">
    <property type="entry name" value="Ribosomal protein L6, alpha-beta domain"/>
    <property type="match status" value="2"/>
</dbReference>
<dbReference type="HAMAP" id="MF_01365_B">
    <property type="entry name" value="Ribosomal_uL6_B"/>
    <property type="match status" value="1"/>
</dbReference>
<dbReference type="Proteomes" id="UP000183868">
    <property type="component" value="Chromosome"/>
</dbReference>
<dbReference type="OrthoDB" id="9805007at2"/>
<keyword evidence="3 6" id="KW-0694">RNA-binding</keyword>
<evidence type="ECO:0000256" key="4">
    <source>
        <dbReference type="ARBA" id="ARBA00022980"/>
    </source>
</evidence>
<dbReference type="FunFam" id="3.90.930.12:FF:000002">
    <property type="entry name" value="50S ribosomal protein L6"/>
    <property type="match status" value="1"/>
</dbReference>
<feature type="domain" description="Large ribosomal subunit protein uL6 alpha-beta" evidence="9">
    <location>
        <begin position="91"/>
        <end position="165"/>
    </location>
</feature>
<evidence type="ECO:0000313" key="11">
    <source>
        <dbReference type="EMBL" id="EHO41751.1"/>
    </source>
</evidence>
<dbReference type="PaxDb" id="880073-Calab_2141"/>
<comment type="similarity">
    <text evidence="1 6 7">Belongs to the universal ribosomal protein uL6 family.</text>
</comment>
<reference evidence="10 13" key="2">
    <citation type="submission" date="2016-11" db="EMBL/GenBank/DDBJ databases">
        <title>Genomic analysis of Caldithrix abyssi and proposal of a novel bacterial phylum Caldithrichaeota.</title>
        <authorList>
            <person name="Kublanov I."/>
            <person name="Sigalova O."/>
            <person name="Gavrilov S."/>
            <person name="Lebedinsky A."/>
            <person name="Ivanova N."/>
            <person name="Daum C."/>
            <person name="Reddy T."/>
            <person name="Klenk H.P."/>
            <person name="Goker M."/>
            <person name="Reva O."/>
            <person name="Miroshnichenko M."/>
            <person name="Kyprides N."/>
            <person name="Woyke T."/>
            <person name="Gelfand M."/>
        </authorList>
    </citation>
    <scope>NUCLEOTIDE SEQUENCE [LARGE SCALE GENOMIC DNA]</scope>
    <source>
        <strain evidence="10 13">LF13</strain>
    </source>
</reference>